<dbReference type="Pfam" id="PF10710">
    <property type="entry name" value="DUF2512"/>
    <property type="match status" value="1"/>
</dbReference>
<dbReference type="RefSeq" id="WP_152801208.1">
    <property type="nucleotide sequence ID" value="NZ_WHNX01000003.1"/>
</dbReference>
<protein>
    <submittedName>
        <fullName evidence="2">DUF2512 family protein</fullName>
    </submittedName>
</protein>
<accession>A0A6A7K597</accession>
<feature type="transmembrane region" description="Helical" evidence="1">
    <location>
        <begin position="92"/>
        <end position="111"/>
    </location>
</feature>
<feature type="transmembrane region" description="Helical" evidence="1">
    <location>
        <begin position="34"/>
        <end position="56"/>
    </location>
</feature>
<evidence type="ECO:0000256" key="1">
    <source>
        <dbReference type="SAM" id="Phobius"/>
    </source>
</evidence>
<evidence type="ECO:0000313" key="3">
    <source>
        <dbReference type="Proteomes" id="UP000440004"/>
    </source>
</evidence>
<proteinExistence type="predicted"/>
<keyword evidence="1" id="KW-1133">Transmembrane helix</keyword>
<keyword evidence="3" id="KW-1185">Reference proteome</keyword>
<dbReference type="Proteomes" id="UP000440004">
    <property type="component" value="Unassembled WGS sequence"/>
</dbReference>
<feature type="transmembrane region" description="Helical" evidence="1">
    <location>
        <begin position="63"/>
        <end position="80"/>
    </location>
</feature>
<keyword evidence="1" id="KW-0472">Membrane</keyword>
<dbReference type="AlphaFoldDB" id="A0A6A7K597"/>
<dbReference type="InterPro" id="IPR019649">
    <property type="entry name" value="DUF2512"/>
</dbReference>
<comment type="caution">
    <text evidence="2">The sequence shown here is derived from an EMBL/GenBank/DDBJ whole genome shotgun (WGS) entry which is preliminary data.</text>
</comment>
<keyword evidence="1" id="KW-0812">Transmembrane</keyword>
<sequence>MYIIKTIVALVIKFIITFIASWIAFTLIDTVPLSWITLIAVTVTIINYLLGHLLLLPSFGNSIAALGDGVIGAFTAYVISLLTNDFILTRNALVLFAVLIIVVEYFYYMYLKSSDKVAL</sequence>
<reference evidence="2 3" key="1">
    <citation type="submission" date="2019-10" db="EMBL/GenBank/DDBJ databases">
        <title>Alkalibaculum tamaniensis sp.nov., a new alkaliphilic acetogen, isolated on methoxylated aromatics from a mud volcano.</title>
        <authorList>
            <person name="Khomyakova M.A."/>
            <person name="Merkel A.Y."/>
            <person name="Bonch-Osmolovskaya E.A."/>
            <person name="Slobodkin A.I."/>
        </authorList>
    </citation>
    <scope>NUCLEOTIDE SEQUENCE [LARGE SCALE GENOMIC DNA]</scope>
    <source>
        <strain evidence="2 3">M08DMB</strain>
    </source>
</reference>
<name>A0A6A7K597_9FIRM</name>
<feature type="transmembrane region" description="Helical" evidence="1">
    <location>
        <begin position="7"/>
        <end position="28"/>
    </location>
</feature>
<evidence type="ECO:0000313" key="2">
    <source>
        <dbReference type="EMBL" id="MPW24578.1"/>
    </source>
</evidence>
<organism evidence="2 3">
    <name type="scientific">Alkalibaculum sporogenes</name>
    <dbReference type="NCBI Taxonomy" id="2655001"/>
    <lineage>
        <taxon>Bacteria</taxon>
        <taxon>Bacillati</taxon>
        <taxon>Bacillota</taxon>
        <taxon>Clostridia</taxon>
        <taxon>Eubacteriales</taxon>
        <taxon>Eubacteriaceae</taxon>
        <taxon>Alkalibaculum</taxon>
    </lineage>
</organism>
<dbReference type="EMBL" id="WHNX01000003">
    <property type="protein sequence ID" value="MPW24578.1"/>
    <property type="molecule type" value="Genomic_DNA"/>
</dbReference>
<gene>
    <name evidence="2" type="ORF">GC105_02070</name>
</gene>